<dbReference type="AlphaFoldDB" id="A0AAV1R599"/>
<gene>
    <name evidence="1" type="ORF">DCAF_LOCUS5198</name>
</gene>
<dbReference type="EMBL" id="CAWUPB010000857">
    <property type="protein sequence ID" value="CAK7327486.1"/>
    <property type="molecule type" value="Genomic_DNA"/>
</dbReference>
<dbReference type="Proteomes" id="UP001314170">
    <property type="component" value="Unassembled WGS sequence"/>
</dbReference>
<name>A0AAV1R599_9ROSI</name>
<organism evidence="1 2">
    <name type="scientific">Dovyalis caffra</name>
    <dbReference type="NCBI Taxonomy" id="77055"/>
    <lineage>
        <taxon>Eukaryota</taxon>
        <taxon>Viridiplantae</taxon>
        <taxon>Streptophyta</taxon>
        <taxon>Embryophyta</taxon>
        <taxon>Tracheophyta</taxon>
        <taxon>Spermatophyta</taxon>
        <taxon>Magnoliopsida</taxon>
        <taxon>eudicotyledons</taxon>
        <taxon>Gunneridae</taxon>
        <taxon>Pentapetalae</taxon>
        <taxon>rosids</taxon>
        <taxon>fabids</taxon>
        <taxon>Malpighiales</taxon>
        <taxon>Salicaceae</taxon>
        <taxon>Flacourtieae</taxon>
        <taxon>Dovyalis</taxon>
    </lineage>
</organism>
<accession>A0AAV1R599</accession>
<evidence type="ECO:0000313" key="2">
    <source>
        <dbReference type="Proteomes" id="UP001314170"/>
    </source>
</evidence>
<sequence length="204" mass="22885">KKDSKSPAKTNSGDADSWLVDVDKRLPHMWFSLKGRPKFCGTVELDLLTLLLIGEVVRRGIFGFFVSFVSFAEMVRRGFLDVLCQSPNDSIIHAQKRPSHRTLSRTLVGSNQRPNICFNRLPKFKDGRFLAIRYSPHGTFLAFLCPCHDNRNGNDNRNGSGNGAVQLGRKRVAIEFQVVCSTASISISPICNVWFKQVCLKIAE</sequence>
<proteinExistence type="predicted"/>
<comment type="caution">
    <text evidence="1">The sequence shown here is derived from an EMBL/GenBank/DDBJ whole genome shotgun (WGS) entry which is preliminary data.</text>
</comment>
<reference evidence="1 2" key="1">
    <citation type="submission" date="2024-01" db="EMBL/GenBank/DDBJ databases">
        <authorList>
            <person name="Waweru B."/>
        </authorList>
    </citation>
    <scope>NUCLEOTIDE SEQUENCE [LARGE SCALE GENOMIC DNA]</scope>
</reference>
<feature type="non-terminal residue" evidence="1">
    <location>
        <position position="1"/>
    </location>
</feature>
<protein>
    <submittedName>
        <fullName evidence="1">Uncharacterized protein</fullName>
    </submittedName>
</protein>
<evidence type="ECO:0000313" key="1">
    <source>
        <dbReference type="EMBL" id="CAK7327486.1"/>
    </source>
</evidence>
<keyword evidence="2" id="KW-1185">Reference proteome</keyword>